<gene>
    <name evidence="2" type="ORF">B7Y86_14875</name>
</gene>
<organism evidence="2 3">
    <name type="scientific">Brevundimonas subvibrioides</name>
    <dbReference type="NCBI Taxonomy" id="74313"/>
    <lineage>
        <taxon>Bacteria</taxon>
        <taxon>Pseudomonadati</taxon>
        <taxon>Pseudomonadota</taxon>
        <taxon>Alphaproteobacteria</taxon>
        <taxon>Caulobacterales</taxon>
        <taxon>Caulobacteraceae</taxon>
        <taxon>Brevundimonas</taxon>
    </lineage>
</organism>
<dbReference type="GO" id="GO:0016020">
    <property type="term" value="C:membrane"/>
    <property type="evidence" value="ECO:0007669"/>
    <property type="project" value="InterPro"/>
</dbReference>
<reference evidence="2 3" key="1">
    <citation type="submission" date="2017-03" db="EMBL/GenBank/DDBJ databases">
        <title>Lifting the veil on microbial sulfur biogeochemistry in mining wastewaters.</title>
        <authorList>
            <person name="Kantor R.S."/>
            <person name="Colenbrander Nelson T."/>
            <person name="Marshall S."/>
            <person name="Bennett D."/>
            <person name="Apte S."/>
            <person name="Camacho D."/>
            <person name="Thomas B.C."/>
            <person name="Warren L.A."/>
            <person name="Banfield J.F."/>
        </authorList>
    </citation>
    <scope>NUCLEOTIDE SEQUENCE [LARGE SCALE GENOMIC DNA]</scope>
    <source>
        <strain evidence="2">32-68-21</strain>
    </source>
</reference>
<evidence type="ECO:0000259" key="1">
    <source>
        <dbReference type="Pfam" id="PF04664"/>
    </source>
</evidence>
<sequence length="148" mass="16305">MTPIVAFLTGEGTDGAGRDVFEVISFDDAAVEQAHDFIQWLFPLRERSGAQPNAPMVTDEDIEAIRESISAQAALAAATDRLAIFYYRNGHWLTASDHNHLRITRIIKSLRLLRGDALADAFRTLILARVEEAGSPIGKPTLGFWARA</sequence>
<dbReference type="PANTHER" id="PTHR14015:SF2">
    <property type="entry name" value="OPIOID GROWTH FACTOR RECEPTOR (OGFR) CONSERVED DOMAIN-CONTAINING PROTEIN"/>
    <property type="match status" value="1"/>
</dbReference>
<evidence type="ECO:0000313" key="3">
    <source>
        <dbReference type="Proteomes" id="UP000216147"/>
    </source>
</evidence>
<dbReference type="Proteomes" id="UP000216147">
    <property type="component" value="Unassembled WGS sequence"/>
</dbReference>
<proteinExistence type="predicted"/>
<feature type="domain" description="Opioid growth factor receptor (OGFr) conserved" evidence="1">
    <location>
        <begin position="29"/>
        <end position="86"/>
    </location>
</feature>
<dbReference type="EMBL" id="NCEQ01000018">
    <property type="protein sequence ID" value="OYX54924.1"/>
    <property type="molecule type" value="Genomic_DNA"/>
</dbReference>
<name>A0A258HE94_9CAUL</name>
<dbReference type="PANTHER" id="PTHR14015">
    <property type="entry name" value="OPIOID GROWTH FACTOR RECEPTOR OGFR ZETA-TYPE OPIOID RECEPTOR"/>
    <property type="match status" value="1"/>
</dbReference>
<accession>A0A258HE94</accession>
<evidence type="ECO:0000313" key="2">
    <source>
        <dbReference type="EMBL" id="OYX54924.1"/>
    </source>
</evidence>
<dbReference type="InterPro" id="IPR006757">
    <property type="entry name" value="OGF_rcpt"/>
</dbReference>
<comment type="caution">
    <text evidence="2">The sequence shown here is derived from an EMBL/GenBank/DDBJ whole genome shotgun (WGS) entry which is preliminary data.</text>
</comment>
<dbReference type="GO" id="GO:0140625">
    <property type="term" value="F:opioid growth factor receptor activity"/>
    <property type="evidence" value="ECO:0007669"/>
    <property type="project" value="InterPro"/>
</dbReference>
<protein>
    <recommendedName>
        <fullName evidence="1">Opioid growth factor receptor (OGFr) conserved domain-containing protein</fullName>
    </recommendedName>
</protein>
<dbReference type="InterPro" id="IPR039574">
    <property type="entry name" value="OGFr"/>
</dbReference>
<dbReference type="AlphaFoldDB" id="A0A258HE94"/>
<dbReference type="Pfam" id="PF04664">
    <property type="entry name" value="OGFr_N"/>
    <property type="match status" value="1"/>
</dbReference>